<evidence type="ECO:0000256" key="1">
    <source>
        <dbReference type="ARBA" id="ARBA00022598"/>
    </source>
</evidence>
<dbReference type="InterPro" id="IPR036986">
    <property type="entry name" value="S4_RNA-bd_sf"/>
</dbReference>
<keyword evidence="5 7" id="KW-0030">Aminoacyl-tRNA synthetase</keyword>
<dbReference type="EC" id="6.1.1.1" evidence="7"/>
<keyword evidence="7" id="KW-0963">Cytoplasm</keyword>
<comment type="caution">
    <text evidence="9">The sequence shown here is derived from an EMBL/GenBank/DDBJ whole genome shotgun (WGS) entry which is preliminary data.</text>
</comment>
<comment type="function">
    <text evidence="7">Catalyzes the attachment of tyrosine to tRNA(Tyr) in a two-step reaction: tyrosine is first activated by ATP to form Tyr-AMP and then transferred to the acceptor end of tRNA(Tyr).</text>
</comment>
<comment type="similarity">
    <text evidence="7">Belongs to the class-I aminoacyl-tRNA synthetase family. TyrS type 1 subfamily.</text>
</comment>
<keyword evidence="1 7" id="KW-0436">Ligase</keyword>
<organism evidence="9 10">
    <name type="scientific">Commensalibacter nepenthis</name>
    <dbReference type="NCBI Taxonomy" id="3043872"/>
    <lineage>
        <taxon>Bacteria</taxon>
        <taxon>Pseudomonadati</taxon>
        <taxon>Pseudomonadota</taxon>
        <taxon>Alphaproteobacteria</taxon>
        <taxon>Acetobacterales</taxon>
        <taxon>Acetobacteraceae</taxon>
    </lineage>
</organism>
<dbReference type="Proteomes" id="UP001431775">
    <property type="component" value="Unassembled WGS sequence"/>
</dbReference>
<dbReference type="RefSeq" id="WP_281462843.1">
    <property type="nucleotide sequence ID" value="NZ_JASBAN010000001.1"/>
</dbReference>
<dbReference type="InterPro" id="IPR024088">
    <property type="entry name" value="Tyr-tRNA-ligase_bac-type"/>
</dbReference>
<keyword evidence="2 7" id="KW-0547">Nucleotide-binding</keyword>
<comment type="subcellular location">
    <subcellularLocation>
        <location evidence="7">Cytoplasm</location>
    </subcellularLocation>
</comment>
<feature type="short sequence motif" description="'HIGH' region" evidence="7">
    <location>
        <begin position="42"/>
        <end position="51"/>
    </location>
</feature>
<reference evidence="9" key="1">
    <citation type="submission" date="2023-05" db="EMBL/GenBank/DDBJ databases">
        <title>Whole genome sequence of Commensalibacter sp.</title>
        <authorList>
            <person name="Charoenyingcharoen P."/>
            <person name="Yukphan P."/>
        </authorList>
    </citation>
    <scope>NUCLEOTIDE SEQUENCE</scope>
    <source>
        <strain evidence="9">TBRC 10068</strain>
    </source>
</reference>
<feature type="binding site" evidence="7">
    <location>
        <position position="174"/>
    </location>
    <ligand>
        <name>L-tyrosine</name>
        <dbReference type="ChEBI" id="CHEBI:58315"/>
    </ligand>
</feature>
<keyword evidence="10" id="KW-1185">Reference proteome</keyword>
<gene>
    <name evidence="7 9" type="primary">tyrS</name>
    <name evidence="9" type="ORF">QJV33_08070</name>
</gene>
<evidence type="ECO:0000256" key="8">
    <source>
        <dbReference type="PROSITE-ProRule" id="PRU00182"/>
    </source>
</evidence>
<evidence type="ECO:0000256" key="5">
    <source>
        <dbReference type="ARBA" id="ARBA00023146"/>
    </source>
</evidence>
<dbReference type="Gene3D" id="3.40.50.620">
    <property type="entry name" value="HUPs"/>
    <property type="match status" value="1"/>
</dbReference>
<feature type="binding site" evidence="7">
    <location>
        <position position="237"/>
    </location>
    <ligand>
        <name>ATP</name>
        <dbReference type="ChEBI" id="CHEBI:30616"/>
    </ligand>
</feature>
<dbReference type="EMBL" id="JASBAN010000001">
    <property type="protein sequence ID" value="MDI2113229.1"/>
    <property type="molecule type" value="Genomic_DNA"/>
</dbReference>
<dbReference type="InterPro" id="IPR002305">
    <property type="entry name" value="aa-tRNA-synth_Ic"/>
</dbReference>
<feature type="binding site" evidence="7">
    <location>
        <position position="178"/>
    </location>
    <ligand>
        <name>L-tyrosine</name>
        <dbReference type="ChEBI" id="CHEBI:58315"/>
    </ligand>
</feature>
<dbReference type="PANTHER" id="PTHR11766:SF0">
    <property type="entry name" value="TYROSINE--TRNA LIGASE, MITOCHONDRIAL"/>
    <property type="match status" value="1"/>
</dbReference>
<feature type="binding site" evidence="7">
    <location>
        <position position="37"/>
    </location>
    <ligand>
        <name>L-tyrosine</name>
        <dbReference type="ChEBI" id="CHEBI:58315"/>
    </ligand>
</feature>
<dbReference type="PANTHER" id="PTHR11766">
    <property type="entry name" value="TYROSYL-TRNA SYNTHETASE"/>
    <property type="match status" value="1"/>
</dbReference>
<dbReference type="InterPro" id="IPR024107">
    <property type="entry name" value="Tyr-tRNA-ligase_bac_1"/>
</dbReference>
<comment type="subunit">
    <text evidence="7">Homodimer.</text>
</comment>
<accession>A0ABT6Q8J5</accession>
<dbReference type="PRINTS" id="PR01040">
    <property type="entry name" value="TRNASYNTHTYR"/>
</dbReference>
<evidence type="ECO:0000256" key="4">
    <source>
        <dbReference type="ARBA" id="ARBA00022917"/>
    </source>
</evidence>
<name>A0ABT6Q8J5_9PROT</name>
<evidence type="ECO:0000256" key="3">
    <source>
        <dbReference type="ARBA" id="ARBA00022840"/>
    </source>
</evidence>
<dbReference type="HAMAP" id="MF_02006">
    <property type="entry name" value="Tyr_tRNA_synth_type1"/>
    <property type="match status" value="1"/>
</dbReference>
<dbReference type="Gene3D" id="3.10.290.10">
    <property type="entry name" value="RNA-binding S4 domain"/>
    <property type="match status" value="1"/>
</dbReference>
<evidence type="ECO:0000256" key="7">
    <source>
        <dbReference type="HAMAP-Rule" id="MF_02006"/>
    </source>
</evidence>
<keyword evidence="3 7" id="KW-0067">ATP-binding</keyword>
<evidence type="ECO:0000313" key="10">
    <source>
        <dbReference type="Proteomes" id="UP001431775"/>
    </source>
</evidence>
<dbReference type="GO" id="GO:0004831">
    <property type="term" value="F:tyrosine-tRNA ligase activity"/>
    <property type="evidence" value="ECO:0007669"/>
    <property type="project" value="UniProtKB-EC"/>
</dbReference>
<dbReference type="NCBIfam" id="TIGR00234">
    <property type="entry name" value="tyrS"/>
    <property type="match status" value="1"/>
</dbReference>
<proteinExistence type="inferred from homology"/>
<keyword evidence="4 7" id="KW-0648">Protein biosynthesis</keyword>
<dbReference type="InterPro" id="IPR014729">
    <property type="entry name" value="Rossmann-like_a/b/a_fold"/>
</dbReference>
<dbReference type="InterPro" id="IPR002307">
    <property type="entry name" value="Tyr-tRNA-ligase"/>
</dbReference>
<dbReference type="Pfam" id="PF00579">
    <property type="entry name" value="tRNA-synt_1b"/>
    <property type="match status" value="1"/>
</dbReference>
<dbReference type="PROSITE" id="PS50889">
    <property type="entry name" value="S4"/>
    <property type="match status" value="1"/>
</dbReference>
<protein>
    <recommendedName>
        <fullName evidence="7">Tyrosine--tRNA ligase</fullName>
        <ecNumber evidence="7">6.1.1.1</ecNumber>
    </recommendedName>
    <alternativeName>
        <fullName evidence="7">Tyrosyl-tRNA synthetase</fullName>
        <shortName evidence="7">TyrRS</shortName>
    </alternativeName>
</protein>
<dbReference type="CDD" id="cd00805">
    <property type="entry name" value="TyrRS_core"/>
    <property type="match status" value="1"/>
</dbReference>
<dbReference type="CDD" id="cd00165">
    <property type="entry name" value="S4"/>
    <property type="match status" value="1"/>
</dbReference>
<evidence type="ECO:0000256" key="2">
    <source>
        <dbReference type="ARBA" id="ARBA00022741"/>
    </source>
</evidence>
<comment type="catalytic activity">
    <reaction evidence="6 7">
        <text>tRNA(Tyr) + L-tyrosine + ATP = L-tyrosyl-tRNA(Tyr) + AMP + diphosphate + H(+)</text>
        <dbReference type="Rhea" id="RHEA:10220"/>
        <dbReference type="Rhea" id="RHEA-COMP:9706"/>
        <dbReference type="Rhea" id="RHEA-COMP:9707"/>
        <dbReference type="ChEBI" id="CHEBI:15378"/>
        <dbReference type="ChEBI" id="CHEBI:30616"/>
        <dbReference type="ChEBI" id="CHEBI:33019"/>
        <dbReference type="ChEBI" id="CHEBI:58315"/>
        <dbReference type="ChEBI" id="CHEBI:78442"/>
        <dbReference type="ChEBI" id="CHEBI:78536"/>
        <dbReference type="ChEBI" id="CHEBI:456215"/>
        <dbReference type="EC" id="6.1.1.1"/>
    </reaction>
</comment>
<dbReference type="SUPFAM" id="SSF55174">
    <property type="entry name" value="Alpha-L RNA-binding motif"/>
    <property type="match status" value="1"/>
</dbReference>
<evidence type="ECO:0000256" key="6">
    <source>
        <dbReference type="ARBA" id="ARBA00048248"/>
    </source>
</evidence>
<dbReference type="Gene3D" id="1.10.240.10">
    <property type="entry name" value="Tyrosyl-Transfer RNA Synthetase"/>
    <property type="match status" value="1"/>
</dbReference>
<feature type="short sequence motif" description="'KMSKS' region" evidence="7">
    <location>
        <begin position="234"/>
        <end position="238"/>
    </location>
</feature>
<dbReference type="SUPFAM" id="SSF52374">
    <property type="entry name" value="Nucleotidylyl transferase"/>
    <property type="match status" value="1"/>
</dbReference>
<evidence type="ECO:0000313" key="9">
    <source>
        <dbReference type="EMBL" id="MDI2113229.1"/>
    </source>
</evidence>
<keyword evidence="8" id="KW-0694">RNA-binding</keyword>
<sequence>MHKSPFLQEAQERGFIFQATDIEALDEVLLKGPISAYIGFDPTADSLHVGSLVQLMLLRLLQKHGHQVVALIGGGTAQIGDPSFREEARSLMTQETIDRNLEGIAQNIRQVVNIQDSGKGAIMVDNAEWLKKLSYIELLRDVGIHFSVNRMLSFDSVKSRLDRDQGLSFLEFNYSILQSYDFRELNKRYGTVLQMGGSDQWGNIVSGVDLVRRMEGKQVFGLTAPLLTTSSGAKMGKTAKGAVWLNAEKCSVFDFWQFWRNTEDADVGKFLKLFTDLPIAECEHLAALPGAEINEAKKILATEVTTICHSREAAEQAQKAAQETFEQGKVAQTGLPEVTLSQNELAEGIPVFRIFALSGLAASNAEARRLIRGGGAKINDEKVEDEGQTITANDLQNDAIKLSSGRKNHILIKFK</sequence>